<feature type="domain" description="YcxB-like C-terminal" evidence="2">
    <location>
        <begin position="101"/>
        <end position="162"/>
    </location>
</feature>
<keyword evidence="1" id="KW-1133">Transmembrane helix</keyword>
<protein>
    <recommendedName>
        <fullName evidence="2">YcxB-like C-terminal domain-containing protein</fullName>
    </recommendedName>
</protein>
<dbReference type="RefSeq" id="WP_036817796.1">
    <property type="nucleotide sequence ID" value="NZ_AVBF01000014.1"/>
</dbReference>
<evidence type="ECO:0000313" key="3">
    <source>
        <dbReference type="EMBL" id="KGP73376.1"/>
    </source>
</evidence>
<comment type="caution">
    <text evidence="3">The sequence shown here is derived from an EMBL/GenBank/DDBJ whole genome shotgun (WGS) entry which is preliminary data.</text>
</comment>
<dbReference type="EMBL" id="AVBF01000014">
    <property type="protein sequence ID" value="KGP73376.1"/>
    <property type="molecule type" value="Genomic_DNA"/>
</dbReference>
<dbReference type="Pfam" id="PF14317">
    <property type="entry name" value="YcxB"/>
    <property type="match status" value="1"/>
</dbReference>
<dbReference type="AlphaFoldDB" id="A0A0A2TH32"/>
<keyword evidence="4" id="KW-1185">Reference proteome</keyword>
<evidence type="ECO:0000259" key="2">
    <source>
        <dbReference type="Pfam" id="PF14317"/>
    </source>
</evidence>
<name>A0A0A2TH32_9BACI</name>
<dbReference type="eggNOG" id="ENOG50309JK">
    <property type="taxonomic scope" value="Bacteria"/>
</dbReference>
<keyword evidence="1" id="KW-0472">Membrane</keyword>
<evidence type="ECO:0000256" key="1">
    <source>
        <dbReference type="SAM" id="Phobius"/>
    </source>
</evidence>
<organism evidence="3 4">
    <name type="scientific">Pontibacillus yanchengensis Y32</name>
    <dbReference type="NCBI Taxonomy" id="1385514"/>
    <lineage>
        <taxon>Bacteria</taxon>
        <taxon>Bacillati</taxon>
        <taxon>Bacillota</taxon>
        <taxon>Bacilli</taxon>
        <taxon>Bacillales</taxon>
        <taxon>Bacillaceae</taxon>
        <taxon>Pontibacillus</taxon>
    </lineage>
</organism>
<feature type="transmembrane region" description="Helical" evidence="1">
    <location>
        <begin position="31"/>
        <end position="50"/>
    </location>
</feature>
<gene>
    <name evidence="3" type="ORF">N782_05360</name>
</gene>
<keyword evidence="1" id="KW-0812">Transmembrane</keyword>
<accession>A0A0A2TH32</accession>
<proteinExistence type="predicted"/>
<dbReference type="Proteomes" id="UP000030147">
    <property type="component" value="Unassembled WGS sequence"/>
</dbReference>
<dbReference type="OrthoDB" id="2866610at2"/>
<feature type="transmembrane region" description="Helical" evidence="1">
    <location>
        <begin position="56"/>
        <end position="79"/>
    </location>
</feature>
<reference evidence="3 4" key="1">
    <citation type="journal article" date="2015" name="Stand. Genomic Sci.">
        <title>High quality draft genome sequence of the moderately halophilic bacterium Pontibacillus yanchengensis Y32(T) and comparison among Pontibacillus genomes.</title>
        <authorList>
            <person name="Huang J."/>
            <person name="Qiao Z.X."/>
            <person name="Tang J.W."/>
            <person name="Wang G."/>
        </authorList>
    </citation>
    <scope>NUCLEOTIDE SEQUENCE [LARGE SCALE GENOMIC DNA]</scope>
    <source>
        <strain evidence="3 4">Y32</strain>
    </source>
</reference>
<evidence type="ECO:0000313" key="4">
    <source>
        <dbReference type="Proteomes" id="UP000030147"/>
    </source>
</evidence>
<dbReference type="InterPro" id="IPR025588">
    <property type="entry name" value="YcxB-like_C"/>
</dbReference>
<sequence length="176" mass="20665">MDNTNEVKVNGILERKEYITHNLYHTKKSRILLSSLSLIMFGFLFSNAVSGDFFSVVFISLFIASFFSGALYLLTTVGIKIRSSREYKSDPIIQREITYHFTDDGINQYLGRSTTYLEWKEVLSIYEHKEMFQLYISKNKAIVLPKRYFQSSDEVNQFKHIIHQHAHTNKVYITEQ</sequence>